<gene>
    <name evidence="13" type="primary">flgJ</name>
    <name evidence="13" type="ORF">U5817_17610</name>
</gene>
<name>A0ABZ1AJB9_AROEV</name>
<keyword evidence="14" id="KW-1185">Reference proteome</keyword>
<evidence type="ECO:0000256" key="5">
    <source>
        <dbReference type="ARBA" id="ARBA00013433"/>
    </source>
</evidence>
<dbReference type="InterPro" id="IPR013377">
    <property type="entry name" value="FlgJ"/>
</dbReference>
<evidence type="ECO:0000313" key="14">
    <source>
        <dbReference type="Proteomes" id="UP001626593"/>
    </source>
</evidence>
<feature type="compositionally biased region" description="Low complexity" evidence="11">
    <location>
        <begin position="167"/>
        <end position="178"/>
    </location>
</feature>
<comment type="similarity">
    <text evidence="4">In the C-terminal section; belongs to the glycosyl hydrolase 73 family.</text>
</comment>
<dbReference type="Gene3D" id="1.10.530.10">
    <property type="match status" value="1"/>
</dbReference>
<keyword evidence="13" id="KW-0282">Flagellum</keyword>
<feature type="domain" description="Mannosyl-glycoprotein endo-beta-N-acetylglucosamidase-like" evidence="12">
    <location>
        <begin position="176"/>
        <end position="329"/>
    </location>
</feature>
<sequence>MVAATQINALDPRALADMKRLARDGNSPEGLRAAAKQFEALFMQMVLKSMRDAVPSTGMFDSDQTRLFQALQDQQMAMNMAQGRGVGLADAILRQLGGETPAQAIEGEGSLDVSRIPRRAAIVAGGELPPANAAVDTDDLAEFAARLGAAIGKPRSEAGGFRGAGDAGEAAEASSSRAVPEGARDFVNRVWAHAGEASRSTGIPAHFMVGQAALETGWGRGELRRADGSPSHNLFNIKAGPNWKGAVVEVSVTEYANGRPYTENARFRAYGSYAEAFRDYANLLRGNPRYAEVLGQTDAAGFARSLQQAGYATDPMYADKLTRIIGGATLRTALAG</sequence>
<dbReference type="NCBIfam" id="TIGR02541">
    <property type="entry name" value="flagell_FlgJ"/>
    <property type="match status" value="1"/>
</dbReference>
<keyword evidence="6" id="KW-0574">Periplasm</keyword>
<evidence type="ECO:0000256" key="6">
    <source>
        <dbReference type="ARBA" id="ARBA00022764"/>
    </source>
</evidence>
<dbReference type="GO" id="GO:0016787">
    <property type="term" value="F:hydrolase activity"/>
    <property type="evidence" value="ECO:0007669"/>
    <property type="project" value="UniProtKB-KW"/>
</dbReference>
<accession>A0ABZ1AJB9</accession>
<keyword evidence="13" id="KW-0969">Cilium</keyword>
<evidence type="ECO:0000256" key="11">
    <source>
        <dbReference type="SAM" id="MobiDB-lite"/>
    </source>
</evidence>
<dbReference type="Proteomes" id="UP001626593">
    <property type="component" value="Chromosome"/>
</dbReference>
<dbReference type="PANTHER" id="PTHR33308">
    <property type="entry name" value="PEPTIDOGLYCAN HYDROLASE FLGJ"/>
    <property type="match status" value="1"/>
</dbReference>
<dbReference type="PRINTS" id="PR01002">
    <property type="entry name" value="FLGFLGJ"/>
</dbReference>
<evidence type="ECO:0000256" key="7">
    <source>
        <dbReference type="ARBA" id="ARBA00022801"/>
    </source>
</evidence>
<reference evidence="13 14" key="1">
    <citation type="submission" date="2023-12" db="EMBL/GenBank/DDBJ databases">
        <title>A. evansii MAY27, complete genome.</title>
        <authorList>
            <person name="Wang Y."/>
        </authorList>
    </citation>
    <scope>NUCLEOTIDE SEQUENCE [LARGE SCALE GENOMIC DNA]</scope>
    <source>
        <strain evidence="13 14">MAY27</strain>
    </source>
</reference>
<keyword evidence="8" id="KW-0326">Glycosidase</keyword>
<evidence type="ECO:0000259" key="12">
    <source>
        <dbReference type="SMART" id="SM00047"/>
    </source>
</evidence>
<dbReference type="SMART" id="SM00047">
    <property type="entry name" value="LYZ2"/>
    <property type="match status" value="1"/>
</dbReference>
<dbReference type="InterPro" id="IPR019301">
    <property type="entry name" value="Flagellar_prot_FlgJ_N"/>
</dbReference>
<proteinExistence type="inferred from homology"/>
<organism evidence="13 14">
    <name type="scientific">Aromatoleum evansii</name>
    <name type="common">Azoarcus evansii</name>
    <dbReference type="NCBI Taxonomy" id="59406"/>
    <lineage>
        <taxon>Bacteria</taxon>
        <taxon>Pseudomonadati</taxon>
        <taxon>Pseudomonadota</taxon>
        <taxon>Betaproteobacteria</taxon>
        <taxon>Rhodocyclales</taxon>
        <taxon>Rhodocyclaceae</taxon>
        <taxon>Aromatoleum</taxon>
    </lineage>
</organism>
<dbReference type="PANTHER" id="PTHR33308:SF9">
    <property type="entry name" value="PEPTIDOGLYCAN HYDROLASE FLGJ"/>
    <property type="match status" value="1"/>
</dbReference>
<evidence type="ECO:0000256" key="8">
    <source>
        <dbReference type="ARBA" id="ARBA00023295"/>
    </source>
</evidence>
<comment type="similarity">
    <text evidence="3">In the N-terminal section; belongs to the FlgJ family.</text>
</comment>
<evidence type="ECO:0000313" key="13">
    <source>
        <dbReference type="EMBL" id="WRL45019.1"/>
    </source>
</evidence>
<dbReference type="Gene3D" id="2.10.70.40">
    <property type="entry name" value="peptidoglycan hydrolase"/>
    <property type="match status" value="1"/>
</dbReference>
<keyword evidence="9" id="KW-0961">Cell wall biogenesis/degradation</keyword>
<comment type="function">
    <text evidence="1">Flagellum-specific muramidase which hydrolyzes the peptidoglycan layer to assemble the rod structure in the periplasmic space.</text>
</comment>
<evidence type="ECO:0000256" key="2">
    <source>
        <dbReference type="ARBA" id="ARBA00004418"/>
    </source>
</evidence>
<evidence type="ECO:0000256" key="1">
    <source>
        <dbReference type="ARBA" id="ARBA00002954"/>
    </source>
</evidence>
<evidence type="ECO:0000256" key="9">
    <source>
        <dbReference type="ARBA" id="ARBA00023316"/>
    </source>
</evidence>
<keyword evidence="7 13" id="KW-0378">Hydrolase</keyword>
<evidence type="ECO:0000256" key="3">
    <source>
        <dbReference type="ARBA" id="ARBA00006880"/>
    </source>
</evidence>
<comment type="subcellular location">
    <subcellularLocation>
        <location evidence="2">Periplasm</location>
    </subcellularLocation>
</comment>
<keyword evidence="13" id="KW-0966">Cell projection</keyword>
<dbReference type="Pfam" id="PF01832">
    <property type="entry name" value="Glucosaminidase"/>
    <property type="match status" value="1"/>
</dbReference>
<dbReference type="RefSeq" id="WP_407278270.1">
    <property type="nucleotide sequence ID" value="NZ_CP141259.1"/>
</dbReference>
<evidence type="ECO:0000256" key="10">
    <source>
        <dbReference type="ARBA" id="ARBA00030835"/>
    </source>
</evidence>
<evidence type="ECO:0000256" key="4">
    <source>
        <dbReference type="ARBA" id="ARBA00007974"/>
    </source>
</evidence>
<dbReference type="InterPro" id="IPR002901">
    <property type="entry name" value="MGlyc_endo_b_GlcNAc-like_dom"/>
</dbReference>
<dbReference type="EMBL" id="CP141259">
    <property type="protein sequence ID" value="WRL45019.1"/>
    <property type="molecule type" value="Genomic_DNA"/>
</dbReference>
<feature type="region of interest" description="Disordered" evidence="11">
    <location>
        <begin position="155"/>
        <end position="179"/>
    </location>
</feature>
<protein>
    <recommendedName>
        <fullName evidence="5">Peptidoglycan hydrolase FlgJ</fullName>
    </recommendedName>
    <alternativeName>
        <fullName evidence="10">Muramidase FlgJ</fullName>
    </alternativeName>
</protein>
<dbReference type="InterPro" id="IPR051056">
    <property type="entry name" value="Glycosyl_Hydrolase_73"/>
</dbReference>
<dbReference type="Pfam" id="PF10135">
    <property type="entry name" value="Rod-binding"/>
    <property type="match status" value="1"/>
</dbReference>